<accession>A0A6M3XLQ6</accession>
<reference evidence="1" key="1">
    <citation type="submission" date="2020-03" db="EMBL/GenBank/DDBJ databases">
        <title>The deep terrestrial virosphere.</title>
        <authorList>
            <person name="Holmfeldt K."/>
            <person name="Nilsson E."/>
            <person name="Simone D."/>
            <person name="Lopez-Fernandez M."/>
            <person name="Wu X."/>
            <person name="de Brujin I."/>
            <person name="Lundin D."/>
            <person name="Andersson A."/>
            <person name="Bertilsson S."/>
            <person name="Dopson M."/>
        </authorList>
    </citation>
    <scope>NUCLEOTIDE SEQUENCE</scope>
    <source>
        <strain evidence="1">TM448B01375</strain>
    </source>
</reference>
<proteinExistence type="predicted"/>
<evidence type="ECO:0000313" key="1">
    <source>
        <dbReference type="EMBL" id="QJH98716.1"/>
    </source>
</evidence>
<organism evidence="1">
    <name type="scientific">viral metagenome</name>
    <dbReference type="NCBI Taxonomy" id="1070528"/>
    <lineage>
        <taxon>unclassified sequences</taxon>
        <taxon>metagenomes</taxon>
        <taxon>organismal metagenomes</taxon>
    </lineage>
</organism>
<protein>
    <submittedName>
        <fullName evidence="1">Uncharacterized protein</fullName>
    </submittedName>
</protein>
<gene>
    <name evidence="1" type="ORF">TM448B01375_0017</name>
</gene>
<sequence>MKMFWSLYRFIWWRIPGNRSRYRELLRHALKEDTFTSRIKGITTRDWMERIRKPDRWSTKGG</sequence>
<dbReference type="EMBL" id="MT144749">
    <property type="protein sequence ID" value="QJH98716.1"/>
    <property type="molecule type" value="Genomic_DNA"/>
</dbReference>
<dbReference type="AlphaFoldDB" id="A0A6M3XLQ6"/>
<name>A0A6M3XLQ6_9ZZZZ</name>